<dbReference type="EC" id="2.7.7.-" evidence="5"/>
<feature type="region of interest" description="Disordered" evidence="4">
    <location>
        <begin position="1"/>
        <end position="22"/>
    </location>
</feature>
<dbReference type="PANTHER" id="PTHR11952">
    <property type="entry name" value="UDP- GLUCOSE PYROPHOSPHORYLASE"/>
    <property type="match status" value="1"/>
</dbReference>
<evidence type="ECO:0000256" key="1">
    <source>
        <dbReference type="ARBA" id="ARBA00010401"/>
    </source>
</evidence>
<dbReference type="InterPro" id="IPR039741">
    <property type="entry name" value="UDP-sugar_pyrophosphorylase"/>
</dbReference>
<keyword evidence="2 5" id="KW-0808">Transferase</keyword>
<organism evidence="5 6">
    <name type="scientific">Pirellulimonas nuda</name>
    <dbReference type="NCBI Taxonomy" id="2528009"/>
    <lineage>
        <taxon>Bacteria</taxon>
        <taxon>Pseudomonadati</taxon>
        <taxon>Planctomycetota</taxon>
        <taxon>Planctomycetia</taxon>
        <taxon>Pirellulales</taxon>
        <taxon>Lacipirellulaceae</taxon>
        <taxon>Pirellulimonas</taxon>
    </lineage>
</organism>
<evidence type="ECO:0000313" key="6">
    <source>
        <dbReference type="Proteomes" id="UP000317429"/>
    </source>
</evidence>
<dbReference type="PANTHER" id="PTHR11952:SF2">
    <property type="entry name" value="LD24639P"/>
    <property type="match status" value="1"/>
</dbReference>
<dbReference type="SUPFAM" id="SSF53448">
    <property type="entry name" value="Nucleotide-diphospho-sugar transferases"/>
    <property type="match status" value="1"/>
</dbReference>
<accession>A0A518D8T5</accession>
<keyword evidence="6" id="KW-1185">Reference proteome</keyword>
<comment type="similarity">
    <text evidence="1">Belongs to the UDPGP type 1 family.</text>
</comment>
<dbReference type="GO" id="GO:0070569">
    <property type="term" value="F:uridylyltransferase activity"/>
    <property type="evidence" value="ECO:0007669"/>
    <property type="project" value="InterPro"/>
</dbReference>
<reference evidence="5 6" key="1">
    <citation type="submission" date="2019-02" db="EMBL/GenBank/DDBJ databases">
        <title>Deep-cultivation of Planctomycetes and their phenomic and genomic characterization uncovers novel biology.</title>
        <authorList>
            <person name="Wiegand S."/>
            <person name="Jogler M."/>
            <person name="Boedeker C."/>
            <person name="Pinto D."/>
            <person name="Vollmers J."/>
            <person name="Rivas-Marin E."/>
            <person name="Kohn T."/>
            <person name="Peeters S.H."/>
            <person name="Heuer A."/>
            <person name="Rast P."/>
            <person name="Oberbeckmann S."/>
            <person name="Bunk B."/>
            <person name="Jeske O."/>
            <person name="Meyerdierks A."/>
            <person name="Storesund J.E."/>
            <person name="Kallscheuer N."/>
            <person name="Luecker S."/>
            <person name="Lage O.M."/>
            <person name="Pohl T."/>
            <person name="Merkel B.J."/>
            <person name="Hornburger P."/>
            <person name="Mueller R.-W."/>
            <person name="Bruemmer F."/>
            <person name="Labrenz M."/>
            <person name="Spormann A.M."/>
            <person name="Op den Camp H."/>
            <person name="Overmann J."/>
            <person name="Amann R."/>
            <person name="Jetten M.S.M."/>
            <person name="Mascher T."/>
            <person name="Medema M.H."/>
            <person name="Devos D.P."/>
            <person name="Kaster A.-K."/>
            <person name="Ovreas L."/>
            <person name="Rohde M."/>
            <person name="Galperin M.Y."/>
            <person name="Jogler C."/>
        </authorList>
    </citation>
    <scope>NUCLEOTIDE SEQUENCE [LARGE SCALE GENOMIC DNA]</scope>
    <source>
        <strain evidence="5 6">Pla175</strain>
    </source>
</reference>
<protein>
    <submittedName>
        <fullName evidence="5">Putative uridylyltransferase</fullName>
        <ecNumber evidence="5">2.7.7.-</ecNumber>
    </submittedName>
</protein>
<dbReference type="KEGG" id="pnd:Pla175_12270"/>
<name>A0A518D8T5_9BACT</name>
<dbReference type="InterPro" id="IPR002618">
    <property type="entry name" value="UDPGP_fam"/>
</dbReference>
<dbReference type="Gene3D" id="3.90.550.10">
    <property type="entry name" value="Spore Coat Polysaccharide Biosynthesis Protein SpsA, Chain A"/>
    <property type="match status" value="1"/>
</dbReference>
<evidence type="ECO:0000256" key="3">
    <source>
        <dbReference type="ARBA" id="ARBA00022695"/>
    </source>
</evidence>
<gene>
    <name evidence="5" type="ORF">Pla175_12270</name>
</gene>
<sequence>MAQEPIIWAGVTPQTESQQATDSNMQINPALADLLQRRGQQHVLRFWEELDEAGQKRLSEQLEGADLDLIASLFQGNLEQPDWSELARSAAPPPAMRLVDRAQGRGGGLGVTPAAAVERGAAAFAAGEVGVLLVAGGQGSRLGFDHPKGMYPIGPVSKHSLLQVHLEKVRALASKYGANAPVYIMTSPITHDEQAAFIAQHDRFGLAEDDVFFFCQGTMPAVDAKTGGLLMADKDSLFLSPDGHGGCVAALAGSGAIDHMRRRGVKHLFYLQVDNPLVPIGDAELVGYHLLAESELTSMAIAKQDPQDKLGNFGMIDGRMNVIEYSDMPDDVAELREPDGGLRFWAGSIAVHVFGVAFLERMLGERDALPFHVANKKVPYLDEAGSLVTPDEPNALKYERFIFDLLPKAKNPIVVEYAEEEVFAPLKNAPGAPKDTEAYVQRLMLAQHRRWLEAAGVHVADGVDVEISPLYGLDAQGVASRLAPKTTFSHTTFLQPDA</sequence>
<dbReference type="Proteomes" id="UP000317429">
    <property type="component" value="Chromosome"/>
</dbReference>
<dbReference type="EMBL" id="CP036291">
    <property type="protein sequence ID" value="QDU87860.1"/>
    <property type="molecule type" value="Genomic_DNA"/>
</dbReference>
<feature type="compositionally biased region" description="Polar residues" evidence="4">
    <location>
        <begin position="12"/>
        <end position="22"/>
    </location>
</feature>
<evidence type="ECO:0000256" key="4">
    <source>
        <dbReference type="SAM" id="MobiDB-lite"/>
    </source>
</evidence>
<dbReference type="Pfam" id="PF01704">
    <property type="entry name" value="UDPGP"/>
    <property type="match status" value="1"/>
</dbReference>
<evidence type="ECO:0000313" key="5">
    <source>
        <dbReference type="EMBL" id="QDU87860.1"/>
    </source>
</evidence>
<evidence type="ECO:0000256" key="2">
    <source>
        <dbReference type="ARBA" id="ARBA00022679"/>
    </source>
</evidence>
<dbReference type="InterPro" id="IPR029044">
    <property type="entry name" value="Nucleotide-diphossugar_trans"/>
</dbReference>
<keyword evidence="3 5" id="KW-0548">Nucleotidyltransferase</keyword>
<proteinExistence type="inferred from homology"/>
<dbReference type="AlphaFoldDB" id="A0A518D8T5"/>